<evidence type="ECO:0000313" key="5">
    <source>
        <dbReference type="RefSeq" id="XP_031404529.1"/>
    </source>
</evidence>
<reference evidence="5" key="4">
    <citation type="submission" date="2025-04" db="UniProtKB">
        <authorList>
            <consortium name="RefSeq"/>
        </authorList>
    </citation>
    <scope>IDENTIFICATION</scope>
    <source>
        <tissue evidence="5">Leaf</tissue>
    </source>
</reference>
<proteinExistence type="predicted"/>
<dbReference type="GeneID" id="116213647"/>
<protein>
    <submittedName>
        <fullName evidence="5">PsbP domain-containing protein 7, chloroplastic-like</fullName>
    </submittedName>
</protein>
<dbReference type="PANTHER" id="PTHR31407">
    <property type="match status" value="1"/>
</dbReference>
<gene>
    <name evidence="5" type="primary">LOC116213647</name>
    <name evidence="2" type="ORF">CDL15_Pgr020226</name>
</gene>
<organism evidence="2 3">
    <name type="scientific">Punica granatum</name>
    <name type="common">Pomegranate</name>
    <dbReference type="NCBI Taxonomy" id="22663"/>
    <lineage>
        <taxon>Eukaryota</taxon>
        <taxon>Viridiplantae</taxon>
        <taxon>Streptophyta</taxon>
        <taxon>Embryophyta</taxon>
        <taxon>Tracheophyta</taxon>
        <taxon>Spermatophyta</taxon>
        <taxon>Magnoliopsida</taxon>
        <taxon>eudicotyledons</taxon>
        <taxon>Gunneridae</taxon>
        <taxon>Pentapetalae</taxon>
        <taxon>rosids</taxon>
        <taxon>malvids</taxon>
        <taxon>Myrtales</taxon>
        <taxon>Lythraceae</taxon>
        <taxon>Punica</taxon>
    </lineage>
</organism>
<evidence type="ECO:0000313" key="3">
    <source>
        <dbReference type="Proteomes" id="UP000197138"/>
    </source>
</evidence>
<dbReference type="InterPro" id="IPR002683">
    <property type="entry name" value="PsbP_C"/>
</dbReference>
<dbReference type="GO" id="GO:0015979">
    <property type="term" value="P:photosynthesis"/>
    <property type="evidence" value="ECO:0007669"/>
    <property type="project" value="InterPro"/>
</dbReference>
<reference evidence="3" key="1">
    <citation type="journal article" date="2017" name="Plant J.">
        <title>The pomegranate (Punica granatum L.) genome and the genomics of punicalagin biosynthesis.</title>
        <authorList>
            <person name="Qin G."/>
            <person name="Xu C."/>
            <person name="Ming R."/>
            <person name="Tang H."/>
            <person name="Guyot R."/>
            <person name="Kramer E.M."/>
            <person name="Hu Y."/>
            <person name="Yi X."/>
            <person name="Qi Y."/>
            <person name="Xu X."/>
            <person name="Gao Z."/>
            <person name="Pan H."/>
            <person name="Jian J."/>
            <person name="Tian Y."/>
            <person name="Yue Z."/>
            <person name="Xu Y."/>
        </authorList>
    </citation>
    <scope>NUCLEOTIDE SEQUENCE [LARGE SCALE GENOMIC DNA]</scope>
    <source>
        <strain evidence="3">cv. Dabenzi</strain>
    </source>
</reference>
<reference evidence="4" key="3">
    <citation type="journal article" date="2020" name="Plant Biotechnol. J.">
        <title>The pomegranate (Punica granatum L.) draft genome dissects genetic divergence between soft- and hard-seeded cultivars.</title>
        <authorList>
            <person name="Luo X."/>
            <person name="Li H."/>
            <person name="Wu Z."/>
            <person name="Yao W."/>
            <person name="Zhao P."/>
            <person name="Cao D."/>
            <person name="Yu H."/>
            <person name="Li K."/>
            <person name="Poudel K."/>
            <person name="Zhao D."/>
            <person name="Zhang F."/>
            <person name="Xia X."/>
            <person name="Chen L."/>
            <person name="Wang Q."/>
            <person name="Jing D."/>
            <person name="Cao S."/>
        </authorList>
    </citation>
    <scope>NUCLEOTIDE SEQUENCE [LARGE SCALE GENOMIC DNA]</scope>
</reference>
<dbReference type="PANTHER" id="PTHR31407:SF16">
    <property type="entry name" value="PSBP DOMAIN-CONTAINING PROTEIN 7, CHLOROPLASTIC"/>
    <property type="match status" value="1"/>
</dbReference>
<dbReference type="NCBIfam" id="NF040946">
    <property type="entry name" value="PSII_PsbP"/>
    <property type="match status" value="1"/>
</dbReference>
<dbReference type="GO" id="GO:0019898">
    <property type="term" value="C:extrinsic component of membrane"/>
    <property type="evidence" value="ECO:0007669"/>
    <property type="project" value="InterPro"/>
</dbReference>
<dbReference type="EMBL" id="MTKT01006319">
    <property type="protein sequence ID" value="OWM62932.1"/>
    <property type="molecule type" value="Genomic_DNA"/>
</dbReference>
<dbReference type="GO" id="GO:0005509">
    <property type="term" value="F:calcium ion binding"/>
    <property type="evidence" value="ECO:0007669"/>
    <property type="project" value="InterPro"/>
</dbReference>
<sequence>MSFLRHSIPSHTFRQVYTAQSGGDRKEPRIREQEVLSRPEIIRTPAERFAPLASTFQRRILAGVGSASLVAVGANFAGLTSFLLGFAPESGRNLKLDVLYPIKGYSRYIEVNEGFEFIYPESWVEDQTVFYRAVRKAELERSLDPPPLRKSSRQRENVNEPIVAFGPPGTSGELNVSVIVSKVPLDFSIESFGGPKEVGEAVLRTVIASSRRPNVKGSLIESNLREDPSTNVRYYGLEFKVESPTFQRHNVAVCCARSGKLFTLNAQSPESTWPSVKADFYTIAGSFRLTS</sequence>
<keyword evidence="4" id="KW-1185">Reference proteome</keyword>
<dbReference type="RefSeq" id="XP_031404529.1">
    <property type="nucleotide sequence ID" value="XM_031548669.1"/>
</dbReference>
<accession>A0A218VSP2</accession>
<dbReference type="Gene3D" id="3.40.1000.10">
    <property type="entry name" value="Mog1/PsbP, alpha/beta/alpha sandwich"/>
    <property type="match status" value="1"/>
</dbReference>
<dbReference type="AlphaFoldDB" id="A0A218VSP2"/>
<dbReference type="GO" id="GO:0009654">
    <property type="term" value="C:photosystem II oxygen evolving complex"/>
    <property type="evidence" value="ECO:0007669"/>
    <property type="project" value="InterPro"/>
</dbReference>
<feature type="domain" description="PsbP C-terminal" evidence="1">
    <location>
        <begin position="103"/>
        <end position="288"/>
    </location>
</feature>
<reference evidence="2" key="2">
    <citation type="submission" date="2017-06" db="EMBL/GenBank/DDBJ databases">
        <title>The pomegranate genome and the genomics of punicalagin biosynthesis.</title>
        <authorList>
            <person name="Xu C."/>
        </authorList>
    </citation>
    <scope>NUCLEOTIDE SEQUENCE [LARGE SCALE GENOMIC DNA]</scope>
    <source>
        <tissue evidence="2">Fresh leaf</tissue>
    </source>
</reference>
<dbReference type="InterPro" id="IPR016123">
    <property type="entry name" value="Mog1/PsbP_a/b/a-sand"/>
</dbReference>
<dbReference type="Proteomes" id="UP000515151">
    <property type="component" value="Chromosome 7"/>
</dbReference>
<dbReference type="Pfam" id="PF01789">
    <property type="entry name" value="PsbP"/>
    <property type="match status" value="1"/>
</dbReference>
<dbReference type="Proteomes" id="UP000197138">
    <property type="component" value="Unassembled WGS sequence"/>
</dbReference>
<evidence type="ECO:0000313" key="2">
    <source>
        <dbReference type="EMBL" id="OWM62932.1"/>
    </source>
</evidence>
<evidence type="ECO:0000313" key="4">
    <source>
        <dbReference type="Proteomes" id="UP000515151"/>
    </source>
</evidence>
<evidence type="ECO:0000259" key="1">
    <source>
        <dbReference type="Pfam" id="PF01789"/>
    </source>
</evidence>
<dbReference type="SUPFAM" id="SSF55724">
    <property type="entry name" value="Mog1p/PsbP-like"/>
    <property type="match status" value="1"/>
</dbReference>
<name>A0A218VSP2_PUNGR</name>
<dbReference type="OrthoDB" id="414405at2759"/>